<keyword evidence="1" id="KW-1133">Transmembrane helix</keyword>
<feature type="non-terminal residue" evidence="2">
    <location>
        <position position="374"/>
    </location>
</feature>
<dbReference type="PANTHER" id="PTHR38337:SF1">
    <property type="entry name" value="GUSTATORY RECEPTOR"/>
    <property type="match status" value="1"/>
</dbReference>
<name>A0AAV4TDS7_9ARAC</name>
<reference evidence="2 3" key="1">
    <citation type="submission" date="2021-06" db="EMBL/GenBank/DDBJ databases">
        <title>Caerostris darwini draft genome.</title>
        <authorList>
            <person name="Kono N."/>
            <person name="Arakawa K."/>
        </authorList>
    </citation>
    <scope>NUCLEOTIDE SEQUENCE [LARGE SCALE GENOMIC DNA]</scope>
</reference>
<evidence type="ECO:0008006" key="4">
    <source>
        <dbReference type="Google" id="ProtNLM"/>
    </source>
</evidence>
<feature type="transmembrane region" description="Helical" evidence="1">
    <location>
        <begin position="140"/>
        <end position="160"/>
    </location>
</feature>
<evidence type="ECO:0000256" key="1">
    <source>
        <dbReference type="SAM" id="Phobius"/>
    </source>
</evidence>
<sequence length="374" mass="43480">MKDVSAFTRFRFSCQCWRPIAPRAPLTEFRDRMLSSLTEEDYYRRTTYGSIQEHPRRTSCCVVGEHFLTSEEVARRSLSMDSAVHIDISDLNGEGDTPSIPFSLKKCKRTIIAPYSCLLTFIGWKPWFHESLSRRSSFWKYFNCVYPVVVLALIVSNYVFQVLNCQGKFNIHRDVEPSPPPPTPQEVNMKGNCTWGLMTFACHAKYVMATAEVLYKPAETGYCEHIVPTYIVPSFMHFLAFAYGFYHFRLVECEQLFSLMERVFLQLNCTRSLQSSLIRNSRFFFIVSLFWLLCQVGLEILYNFTFHQTRLEFLGMTYKYVFLGIKFVGMVLLHCVNVAVAINYCVQCETLILFIKGICLKLHEKSFELKSAMH</sequence>
<keyword evidence="3" id="KW-1185">Reference proteome</keyword>
<dbReference type="PANTHER" id="PTHR38337">
    <property type="entry name" value="AGAP010540-PA"/>
    <property type="match status" value="1"/>
</dbReference>
<keyword evidence="1" id="KW-0812">Transmembrane</keyword>
<evidence type="ECO:0000313" key="2">
    <source>
        <dbReference type="EMBL" id="GIY44713.1"/>
    </source>
</evidence>
<keyword evidence="1" id="KW-0472">Membrane</keyword>
<feature type="transmembrane region" description="Helical" evidence="1">
    <location>
        <begin position="283"/>
        <end position="302"/>
    </location>
</feature>
<feature type="transmembrane region" description="Helical" evidence="1">
    <location>
        <begin position="322"/>
        <end position="346"/>
    </location>
</feature>
<gene>
    <name evidence="2" type="primary">AVEN_38021_1</name>
    <name evidence="2" type="ORF">CDAR_26981</name>
</gene>
<dbReference type="AlphaFoldDB" id="A0AAV4TDS7"/>
<dbReference type="EMBL" id="BPLQ01009559">
    <property type="protein sequence ID" value="GIY44713.1"/>
    <property type="molecule type" value="Genomic_DNA"/>
</dbReference>
<protein>
    <recommendedName>
        <fullName evidence="4">Gustatory receptor</fullName>
    </recommendedName>
</protein>
<accession>A0AAV4TDS7</accession>
<comment type="caution">
    <text evidence="2">The sequence shown here is derived from an EMBL/GenBank/DDBJ whole genome shotgun (WGS) entry which is preliminary data.</text>
</comment>
<organism evidence="2 3">
    <name type="scientific">Caerostris darwini</name>
    <dbReference type="NCBI Taxonomy" id="1538125"/>
    <lineage>
        <taxon>Eukaryota</taxon>
        <taxon>Metazoa</taxon>
        <taxon>Ecdysozoa</taxon>
        <taxon>Arthropoda</taxon>
        <taxon>Chelicerata</taxon>
        <taxon>Arachnida</taxon>
        <taxon>Araneae</taxon>
        <taxon>Araneomorphae</taxon>
        <taxon>Entelegynae</taxon>
        <taxon>Araneoidea</taxon>
        <taxon>Araneidae</taxon>
        <taxon>Caerostris</taxon>
    </lineage>
</organism>
<proteinExistence type="predicted"/>
<evidence type="ECO:0000313" key="3">
    <source>
        <dbReference type="Proteomes" id="UP001054837"/>
    </source>
</evidence>
<dbReference type="Proteomes" id="UP001054837">
    <property type="component" value="Unassembled WGS sequence"/>
</dbReference>